<keyword evidence="2" id="KW-1185">Reference proteome</keyword>
<comment type="caution">
    <text evidence="1">The sequence shown here is derived from an EMBL/GenBank/DDBJ whole genome shotgun (WGS) entry which is preliminary data.</text>
</comment>
<gene>
    <name evidence="1" type="ORF">GCM10010967_48400</name>
</gene>
<name>A0ABQ2IE54_9BACT</name>
<reference evidence="2" key="1">
    <citation type="journal article" date="2019" name="Int. J. Syst. Evol. Microbiol.">
        <title>The Global Catalogue of Microorganisms (GCM) 10K type strain sequencing project: providing services to taxonomists for standard genome sequencing and annotation.</title>
        <authorList>
            <consortium name="The Broad Institute Genomics Platform"/>
            <consortium name="The Broad Institute Genome Sequencing Center for Infectious Disease"/>
            <person name="Wu L."/>
            <person name="Ma J."/>
        </authorList>
    </citation>
    <scope>NUCLEOTIDE SEQUENCE [LARGE SCALE GENOMIC DNA]</scope>
    <source>
        <strain evidence="2">CGMCC 1.6375</strain>
    </source>
</reference>
<evidence type="ECO:0000313" key="2">
    <source>
        <dbReference type="Proteomes" id="UP000632339"/>
    </source>
</evidence>
<dbReference type="Proteomes" id="UP000632339">
    <property type="component" value="Unassembled WGS sequence"/>
</dbReference>
<proteinExistence type="predicted"/>
<accession>A0ABQ2IE54</accession>
<dbReference type="EMBL" id="BMLI01000002">
    <property type="protein sequence ID" value="GGN07225.1"/>
    <property type="molecule type" value="Genomic_DNA"/>
</dbReference>
<organism evidence="1 2">
    <name type="scientific">Dyadobacter beijingensis</name>
    <dbReference type="NCBI Taxonomy" id="365489"/>
    <lineage>
        <taxon>Bacteria</taxon>
        <taxon>Pseudomonadati</taxon>
        <taxon>Bacteroidota</taxon>
        <taxon>Cytophagia</taxon>
        <taxon>Cytophagales</taxon>
        <taxon>Spirosomataceae</taxon>
        <taxon>Dyadobacter</taxon>
    </lineage>
</organism>
<evidence type="ECO:0000313" key="1">
    <source>
        <dbReference type="EMBL" id="GGN07225.1"/>
    </source>
</evidence>
<sequence>MRWGTISNIREVLPDNGTGAIKSSYLADYAWKGNLWTLKITFAEQGSPFYHTVTMIPRIDLEYVTADLESLPAKAQEVLKEKGQWSGVVRVRIDHTGKRTYLTPFYRFDDDGVPFFTGLNNVVNYASMAEISPGIHDYFKHTSGFSELSFSSGTRFDDGSCAGYSLYLANDNEKVSEMFHFIFSGSGYIVTESYTASVKP</sequence>
<protein>
    <submittedName>
        <fullName evidence="1">Uncharacterized protein</fullName>
    </submittedName>
</protein>